<reference evidence="2" key="1">
    <citation type="submission" date="2021-01" db="EMBL/GenBank/DDBJ databases">
        <authorList>
            <person name="Corre E."/>
            <person name="Pelletier E."/>
            <person name="Niang G."/>
            <person name="Scheremetjew M."/>
            <person name="Finn R."/>
            <person name="Kale V."/>
            <person name="Holt S."/>
            <person name="Cochrane G."/>
            <person name="Meng A."/>
            <person name="Brown T."/>
            <person name="Cohen L."/>
        </authorList>
    </citation>
    <scope>NUCLEOTIDE SEQUENCE</scope>
    <source>
        <strain evidence="2">CCMP325</strain>
    </source>
</reference>
<sequence>MGSGRPRELRREVVEGATLPPFASADRNSFARRTSWKVSEGSTSLKGAHLQQLKSLGLGSLLSQTANKRWLRERQLEVLKENQKRLFNDFFGNEAKESGSLSTSSALASAGELASNVKGGEWLKATRGAKQTKYLRSLPVAKEGAVVAKDIERLAEKRGAKLIKPRAGRARPVKQMLHKRRSAKQEESGLEAFDEMVFGSSGKDKDSVRGSKLPGVNVWGFGTPQAPVKRNLARKLRQSRVRHNDIGLRMGVWTGEEGTRFASKGRLQELALPSVVRNGGLFNAADEVLPAKHLGAVDYSKGSWLNANSLFSEEKMQRAPGDDVRVPCSSTDSALCMHARRARGGIKKQQLRLEENDDVNVPVTPKDAEDKESNRVLEHEQEHEGAEEREVSADEEQEEGEGSENEEEEEEKEPETFAEEAEEHLHEGDGSWGESPSDWNSAEGEGDGSWPLSTSPHDDRNRTFEQENLPLFSASHVTNGTLHQMPLYEPESFHLDNEPDYYPTTHLDLSSFPPAPTGGEWNDKIRMDPSASLHDEHPLPGVLVDSWFGSTIKDEVEKSHSPVIESDQPMNEGIGTGYLFGRDGGRITDDTIVPVHQVQRATYPVNIRPHDSLTQ</sequence>
<organism evidence="2">
    <name type="scientific">Hanusia phi</name>
    <dbReference type="NCBI Taxonomy" id="3032"/>
    <lineage>
        <taxon>Eukaryota</taxon>
        <taxon>Cryptophyceae</taxon>
        <taxon>Pyrenomonadales</taxon>
        <taxon>Geminigeraceae</taxon>
        <taxon>Hanusia</taxon>
    </lineage>
</organism>
<evidence type="ECO:0000313" key="2">
    <source>
        <dbReference type="EMBL" id="CAD8510384.1"/>
    </source>
</evidence>
<feature type="compositionally biased region" description="Acidic residues" evidence="1">
    <location>
        <begin position="393"/>
        <end position="422"/>
    </location>
</feature>
<dbReference type="AlphaFoldDB" id="A0A7S0I448"/>
<gene>
    <name evidence="2" type="ORF">HPHI1048_LOCUS24721</name>
</gene>
<feature type="region of interest" description="Disordered" evidence="1">
    <location>
        <begin position="345"/>
        <end position="462"/>
    </location>
</feature>
<dbReference type="EMBL" id="HBEO01036479">
    <property type="protein sequence ID" value="CAD8510384.1"/>
    <property type="molecule type" value="Transcribed_RNA"/>
</dbReference>
<accession>A0A7S0I448</accession>
<evidence type="ECO:0000256" key="1">
    <source>
        <dbReference type="SAM" id="MobiDB-lite"/>
    </source>
</evidence>
<feature type="compositionally biased region" description="Basic and acidic residues" evidence="1">
    <location>
        <begin position="366"/>
        <end position="392"/>
    </location>
</feature>
<name>A0A7S0I448_9CRYP</name>
<proteinExistence type="predicted"/>
<protein>
    <submittedName>
        <fullName evidence="2">Uncharacterized protein</fullName>
    </submittedName>
</protein>